<evidence type="ECO:0000256" key="1">
    <source>
        <dbReference type="ARBA" id="ARBA00004496"/>
    </source>
</evidence>
<dbReference type="GO" id="GO:0051539">
    <property type="term" value="F:4 iron, 4 sulfur cluster binding"/>
    <property type="evidence" value="ECO:0007669"/>
    <property type="project" value="UniProtKB-UniRule"/>
</dbReference>
<comment type="cofactor">
    <cofactor evidence="11">
        <name>[4Fe-4S] cluster</name>
        <dbReference type="ChEBI" id="CHEBI:49883"/>
    </cofactor>
    <text evidence="11">Binds 1 [4Fe-4S] cluster per subunit. Following nitrosylation of the [4Fe-4S] cluster binds 1 [4Fe-8(NO)] cluster per subunit.</text>
</comment>
<feature type="region of interest" description="Disordered" evidence="12">
    <location>
        <begin position="1"/>
        <end position="21"/>
    </location>
</feature>
<dbReference type="AlphaFoldDB" id="A0A239NN47"/>
<feature type="binding site" evidence="11">
    <location>
        <position position="53"/>
    </location>
    <ligand>
        <name>[4Fe-4S] cluster</name>
        <dbReference type="ChEBI" id="CHEBI:49883"/>
    </ligand>
</feature>
<dbReference type="RefSeq" id="WP_089212270.1">
    <property type="nucleotide sequence ID" value="NZ_FZOD01000062.1"/>
</dbReference>
<comment type="subcellular location">
    <subcellularLocation>
        <location evidence="1 11">Cytoplasm</location>
    </subcellularLocation>
</comment>
<comment type="similarity">
    <text evidence="2 11">Belongs to the WhiB family.</text>
</comment>
<accession>A0A239NN47</accession>
<evidence type="ECO:0000256" key="9">
    <source>
        <dbReference type="ARBA" id="ARBA00023157"/>
    </source>
</evidence>
<keyword evidence="6 11" id="KW-0411">Iron-sulfur</keyword>
<protein>
    <recommendedName>
        <fullName evidence="11">Transcriptional regulator WhiB</fullName>
    </recommendedName>
</protein>
<evidence type="ECO:0000256" key="6">
    <source>
        <dbReference type="ARBA" id="ARBA00023014"/>
    </source>
</evidence>
<feature type="binding site" evidence="11">
    <location>
        <position position="25"/>
    </location>
    <ligand>
        <name>[4Fe-4S] cluster</name>
        <dbReference type="ChEBI" id="CHEBI:49883"/>
    </ligand>
</feature>
<comment type="PTM">
    <text evidence="11">Upon Fe-S cluster removal intramolecular disulfide bonds are formed.</text>
</comment>
<dbReference type="GO" id="GO:0046872">
    <property type="term" value="F:metal ion binding"/>
    <property type="evidence" value="ECO:0007669"/>
    <property type="project" value="UniProtKB-KW"/>
</dbReference>
<evidence type="ECO:0000256" key="4">
    <source>
        <dbReference type="ARBA" id="ARBA00022723"/>
    </source>
</evidence>
<evidence type="ECO:0000256" key="11">
    <source>
        <dbReference type="HAMAP-Rule" id="MF_01479"/>
    </source>
</evidence>
<dbReference type="InterPro" id="IPR003482">
    <property type="entry name" value="Whib"/>
</dbReference>
<evidence type="ECO:0000313" key="14">
    <source>
        <dbReference type="EMBL" id="SNT55798.1"/>
    </source>
</evidence>
<keyword evidence="11" id="KW-0963">Cytoplasm</keyword>
<sequence length="110" mass="12168">MNITRQHDNPGDPSPTLRWTARGACRDSDPELFFPLTWDGQPAQHSALARGICLACPVRLPCLTWAVETGEPDGMWGGTTPAERRRIRSTRERQPTAWTPGRICEDGAGL</sequence>
<comment type="PTM">
    <text evidence="11">The Fe-S cluster can be nitrosylated by nitric oxide (NO).</text>
</comment>
<dbReference type="EMBL" id="FZOD01000062">
    <property type="protein sequence ID" value="SNT55798.1"/>
    <property type="molecule type" value="Genomic_DNA"/>
</dbReference>
<evidence type="ECO:0000259" key="13">
    <source>
        <dbReference type="PROSITE" id="PS51674"/>
    </source>
</evidence>
<dbReference type="OrthoDB" id="8104048at2"/>
<evidence type="ECO:0000256" key="5">
    <source>
        <dbReference type="ARBA" id="ARBA00023004"/>
    </source>
</evidence>
<evidence type="ECO:0000256" key="12">
    <source>
        <dbReference type="SAM" id="MobiDB-lite"/>
    </source>
</evidence>
<evidence type="ECO:0000256" key="2">
    <source>
        <dbReference type="ARBA" id="ARBA00006597"/>
    </source>
</evidence>
<dbReference type="Proteomes" id="UP000198282">
    <property type="component" value="Unassembled WGS sequence"/>
</dbReference>
<feature type="binding site" evidence="11">
    <location>
        <position position="56"/>
    </location>
    <ligand>
        <name>[4Fe-4S] cluster</name>
        <dbReference type="ChEBI" id="CHEBI:49883"/>
    </ligand>
</feature>
<dbReference type="PROSITE" id="PS51674">
    <property type="entry name" value="4FE4S_WBL"/>
    <property type="match status" value="1"/>
</dbReference>
<dbReference type="GO" id="GO:0035731">
    <property type="term" value="F:dinitrosyl-iron complex binding"/>
    <property type="evidence" value="ECO:0007669"/>
    <property type="project" value="UniProtKB-UniRule"/>
</dbReference>
<keyword evidence="15" id="KW-1185">Reference proteome</keyword>
<keyword evidence="7 11" id="KW-0805">Transcription regulation</keyword>
<dbReference type="GO" id="GO:0005737">
    <property type="term" value="C:cytoplasm"/>
    <property type="evidence" value="ECO:0007669"/>
    <property type="project" value="UniProtKB-SubCell"/>
</dbReference>
<keyword evidence="10 11" id="KW-0804">Transcription</keyword>
<organism evidence="14 15">
    <name type="scientific">Streptosporangium subroseum</name>
    <dbReference type="NCBI Taxonomy" id="106412"/>
    <lineage>
        <taxon>Bacteria</taxon>
        <taxon>Bacillati</taxon>
        <taxon>Actinomycetota</taxon>
        <taxon>Actinomycetes</taxon>
        <taxon>Streptosporangiales</taxon>
        <taxon>Streptosporangiaceae</taxon>
        <taxon>Streptosporangium</taxon>
    </lineage>
</organism>
<feature type="region of interest" description="Disordered" evidence="12">
    <location>
        <begin position="70"/>
        <end position="100"/>
    </location>
</feature>
<evidence type="ECO:0000256" key="10">
    <source>
        <dbReference type="ARBA" id="ARBA00023163"/>
    </source>
</evidence>
<dbReference type="GO" id="GO:0045454">
    <property type="term" value="P:cell redox homeostasis"/>
    <property type="evidence" value="ECO:0007669"/>
    <property type="project" value="TreeGrafter"/>
</dbReference>
<keyword evidence="3 11" id="KW-0004">4Fe-4S</keyword>
<comment type="function">
    <text evidence="11">Acts as a transcriptional regulator. Probably redox-responsive. The apo- but not holo-form probably binds DNA.</text>
</comment>
<name>A0A239NN47_9ACTN</name>
<feature type="domain" description="4Fe-4S Wbl-type" evidence="13">
    <location>
        <begin position="24"/>
        <end position="86"/>
    </location>
</feature>
<dbReference type="GO" id="GO:0045892">
    <property type="term" value="P:negative regulation of DNA-templated transcription"/>
    <property type="evidence" value="ECO:0007669"/>
    <property type="project" value="TreeGrafter"/>
</dbReference>
<evidence type="ECO:0000256" key="7">
    <source>
        <dbReference type="ARBA" id="ARBA00023015"/>
    </source>
</evidence>
<dbReference type="HAMAP" id="MF_01479">
    <property type="entry name" value="WhiB"/>
    <property type="match status" value="1"/>
</dbReference>
<evidence type="ECO:0000256" key="3">
    <source>
        <dbReference type="ARBA" id="ARBA00022485"/>
    </source>
</evidence>
<keyword evidence="9 11" id="KW-1015">Disulfide bond</keyword>
<keyword evidence="5 11" id="KW-0408">Iron</keyword>
<proteinExistence type="inferred from homology"/>
<feature type="compositionally biased region" description="Basic and acidic residues" evidence="12">
    <location>
        <begin position="1"/>
        <end position="10"/>
    </location>
</feature>
<gene>
    <name evidence="11" type="primary">whiB</name>
    <name evidence="14" type="ORF">SAMN05216276_106237</name>
</gene>
<evidence type="ECO:0000256" key="8">
    <source>
        <dbReference type="ARBA" id="ARBA00023125"/>
    </source>
</evidence>
<dbReference type="Pfam" id="PF02467">
    <property type="entry name" value="Whib"/>
    <property type="match status" value="1"/>
</dbReference>
<keyword evidence="8 11" id="KW-0238">DNA-binding</keyword>
<dbReference type="PANTHER" id="PTHR38839">
    <property type="entry name" value="TRANSCRIPTIONAL REGULATOR WHID-RELATED"/>
    <property type="match status" value="1"/>
</dbReference>
<reference evidence="14 15" key="1">
    <citation type="submission" date="2017-06" db="EMBL/GenBank/DDBJ databases">
        <authorList>
            <person name="Kim H.J."/>
            <person name="Triplett B.A."/>
        </authorList>
    </citation>
    <scope>NUCLEOTIDE SEQUENCE [LARGE SCALE GENOMIC DNA]</scope>
    <source>
        <strain evidence="14 15">CGMCC 4.2132</strain>
    </source>
</reference>
<dbReference type="GO" id="GO:0003677">
    <property type="term" value="F:DNA binding"/>
    <property type="evidence" value="ECO:0007669"/>
    <property type="project" value="UniProtKB-UniRule"/>
</dbReference>
<feature type="binding site" evidence="11">
    <location>
        <position position="62"/>
    </location>
    <ligand>
        <name>[4Fe-4S] cluster</name>
        <dbReference type="ChEBI" id="CHEBI:49883"/>
    </ligand>
</feature>
<dbReference type="InterPro" id="IPR034768">
    <property type="entry name" value="4FE4S_WBL"/>
</dbReference>
<keyword evidence="4 11" id="KW-0479">Metal-binding</keyword>
<dbReference type="GO" id="GO:0047134">
    <property type="term" value="F:protein-disulfide reductase [NAD(P)H] activity"/>
    <property type="evidence" value="ECO:0007669"/>
    <property type="project" value="TreeGrafter"/>
</dbReference>
<evidence type="ECO:0000313" key="15">
    <source>
        <dbReference type="Proteomes" id="UP000198282"/>
    </source>
</evidence>